<evidence type="ECO:0000259" key="9">
    <source>
        <dbReference type="Pfam" id="PF00122"/>
    </source>
</evidence>
<keyword evidence="3 8" id="KW-0812">Transmembrane</keyword>
<name>A0A1I2Q8G7_9CORY</name>
<keyword evidence="11" id="KW-1185">Reference proteome</keyword>
<dbReference type="Pfam" id="PF00122">
    <property type="entry name" value="E1-E2_ATPase"/>
    <property type="match status" value="1"/>
</dbReference>
<dbReference type="SUPFAM" id="SSF81653">
    <property type="entry name" value="Calcium ATPase, transduction domain A"/>
    <property type="match status" value="1"/>
</dbReference>
<dbReference type="Gene3D" id="3.40.1110.10">
    <property type="entry name" value="Calcium-transporting ATPase, cytoplasmic domain N"/>
    <property type="match status" value="1"/>
</dbReference>
<feature type="transmembrane region" description="Helical" evidence="8">
    <location>
        <begin position="140"/>
        <end position="159"/>
    </location>
</feature>
<dbReference type="NCBIfam" id="TIGR01525">
    <property type="entry name" value="ATPase-IB_hvy"/>
    <property type="match status" value="1"/>
</dbReference>
<dbReference type="InterPro" id="IPR051014">
    <property type="entry name" value="Cation_Transport_ATPase_IB"/>
</dbReference>
<keyword evidence="7 8" id="KW-0472">Membrane</keyword>
<evidence type="ECO:0000256" key="2">
    <source>
        <dbReference type="ARBA" id="ARBA00006024"/>
    </source>
</evidence>
<dbReference type="PROSITE" id="PS00154">
    <property type="entry name" value="ATPASE_E1_E2"/>
    <property type="match status" value="1"/>
</dbReference>
<reference evidence="10 11" key="1">
    <citation type="submission" date="2016-10" db="EMBL/GenBank/DDBJ databases">
        <authorList>
            <person name="de Groot N.N."/>
        </authorList>
    </citation>
    <scope>NUCLEOTIDE SEQUENCE [LARGE SCALE GENOMIC DNA]</scope>
    <source>
        <strain>J11</strain>
        <strain evidence="11">PG 39</strain>
    </source>
</reference>
<feature type="domain" description="P-type ATPase A" evidence="9">
    <location>
        <begin position="224"/>
        <end position="324"/>
    </location>
</feature>
<dbReference type="InterPro" id="IPR023298">
    <property type="entry name" value="ATPase_P-typ_TM_dom_sf"/>
</dbReference>
<keyword evidence="8" id="KW-0067">ATP-binding</keyword>
<evidence type="ECO:0000313" key="10">
    <source>
        <dbReference type="EMBL" id="SFG24654.1"/>
    </source>
</evidence>
<dbReference type="GO" id="GO:0046872">
    <property type="term" value="F:metal ion binding"/>
    <property type="evidence" value="ECO:0007669"/>
    <property type="project" value="UniProtKB-KW"/>
</dbReference>
<evidence type="ECO:0000256" key="7">
    <source>
        <dbReference type="ARBA" id="ARBA00023136"/>
    </source>
</evidence>
<dbReference type="InterPro" id="IPR044492">
    <property type="entry name" value="P_typ_ATPase_HD_dom"/>
</dbReference>
<feature type="transmembrane region" description="Helical" evidence="8">
    <location>
        <begin position="171"/>
        <end position="187"/>
    </location>
</feature>
<dbReference type="GO" id="GO:0016887">
    <property type="term" value="F:ATP hydrolysis activity"/>
    <property type="evidence" value="ECO:0007669"/>
    <property type="project" value="InterPro"/>
</dbReference>
<dbReference type="Pfam" id="PF00702">
    <property type="entry name" value="Hydrolase"/>
    <property type="match status" value="1"/>
</dbReference>
<dbReference type="PRINTS" id="PR00119">
    <property type="entry name" value="CATATPASE"/>
</dbReference>
<gene>
    <name evidence="10" type="ORF">SAMN05660282_00332</name>
</gene>
<dbReference type="SFLD" id="SFLDS00003">
    <property type="entry name" value="Haloacid_Dehalogenase"/>
    <property type="match status" value="1"/>
</dbReference>
<dbReference type="PANTHER" id="PTHR48085">
    <property type="entry name" value="CADMIUM/ZINC-TRANSPORTING ATPASE HMA2-RELATED"/>
    <property type="match status" value="1"/>
</dbReference>
<comment type="subcellular location">
    <subcellularLocation>
        <location evidence="1">Cell membrane</location>
        <topology evidence="1">Multi-pass membrane protein</topology>
    </subcellularLocation>
</comment>
<dbReference type="AlphaFoldDB" id="A0A1I2Q8G7"/>
<evidence type="ECO:0000256" key="5">
    <source>
        <dbReference type="ARBA" id="ARBA00022967"/>
    </source>
</evidence>
<dbReference type="Gene3D" id="3.40.50.1000">
    <property type="entry name" value="HAD superfamily/HAD-like"/>
    <property type="match status" value="1"/>
</dbReference>
<accession>A0A1I2Q8G7</accession>
<evidence type="ECO:0000313" key="11">
    <source>
        <dbReference type="Proteomes" id="UP000199065"/>
    </source>
</evidence>
<keyword evidence="8" id="KW-0547">Nucleotide-binding</keyword>
<dbReference type="STRING" id="185761.SAMN05660282_00332"/>
<evidence type="ECO:0000256" key="3">
    <source>
        <dbReference type="ARBA" id="ARBA00022692"/>
    </source>
</evidence>
<dbReference type="SFLD" id="SFLDG00002">
    <property type="entry name" value="C1.7:_P-type_atpase_like"/>
    <property type="match status" value="1"/>
</dbReference>
<dbReference type="InterPro" id="IPR008250">
    <property type="entry name" value="ATPase_P-typ_transduc_dom_A_sf"/>
</dbReference>
<evidence type="ECO:0000256" key="4">
    <source>
        <dbReference type="ARBA" id="ARBA00022723"/>
    </source>
</evidence>
<dbReference type="GO" id="GO:0019829">
    <property type="term" value="F:ATPase-coupled monoatomic cation transmembrane transporter activity"/>
    <property type="evidence" value="ECO:0007669"/>
    <property type="project" value="InterPro"/>
</dbReference>
<dbReference type="NCBIfam" id="TIGR01512">
    <property type="entry name" value="ATPase-IB2_Cd"/>
    <property type="match status" value="1"/>
</dbReference>
<keyword evidence="5" id="KW-1278">Translocase</keyword>
<dbReference type="SUPFAM" id="SSF56784">
    <property type="entry name" value="HAD-like"/>
    <property type="match status" value="1"/>
</dbReference>
<dbReference type="PANTHER" id="PTHR48085:SF5">
    <property type="entry name" value="CADMIUM_ZINC-TRANSPORTING ATPASE HMA4-RELATED"/>
    <property type="match status" value="1"/>
</dbReference>
<dbReference type="GO" id="GO:0015086">
    <property type="term" value="F:cadmium ion transmembrane transporter activity"/>
    <property type="evidence" value="ECO:0007669"/>
    <property type="project" value="TreeGrafter"/>
</dbReference>
<keyword evidence="8" id="KW-1003">Cell membrane</keyword>
<proteinExistence type="inferred from homology"/>
<dbReference type="InterPro" id="IPR036412">
    <property type="entry name" value="HAD-like_sf"/>
</dbReference>
<comment type="similarity">
    <text evidence="2 8">Belongs to the cation transport ATPase (P-type) (TC 3.A.3) family. Type IB subfamily.</text>
</comment>
<dbReference type="SFLD" id="SFLDF00027">
    <property type="entry name" value="p-type_atpase"/>
    <property type="match status" value="1"/>
</dbReference>
<feature type="transmembrane region" description="Helical" evidence="8">
    <location>
        <begin position="114"/>
        <end position="134"/>
    </location>
</feature>
<dbReference type="InterPro" id="IPR001757">
    <property type="entry name" value="P_typ_ATPase"/>
</dbReference>
<feature type="transmembrane region" description="Helical" evidence="8">
    <location>
        <begin position="672"/>
        <end position="699"/>
    </location>
</feature>
<dbReference type="GO" id="GO:0005886">
    <property type="term" value="C:plasma membrane"/>
    <property type="evidence" value="ECO:0007669"/>
    <property type="project" value="UniProtKB-SubCell"/>
</dbReference>
<dbReference type="NCBIfam" id="TIGR01494">
    <property type="entry name" value="ATPase_P-type"/>
    <property type="match status" value="1"/>
</dbReference>
<dbReference type="GO" id="GO:0005524">
    <property type="term" value="F:ATP binding"/>
    <property type="evidence" value="ECO:0007669"/>
    <property type="project" value="UniProtKB-UniRule"/>
</dbReference>
<dbReference type="InterPro" id="IPR027256">
    <property type="entry name" value="P-typ_ATPase_IB"/>
</dbReference>
<dbReference type="FunFam" id="2.70.150.10:FF:000002">
    <property type="entry name" value="Copper-transporting ATPase 1, putative"/>
    <property type="match status" value="1"/>
</dbReference>
<keyword evidence="6 8" id="KW-1133">Transmembrane helix</keyword>
<dbReference type="InterPro" id="IPR023214">
    <property type="entry name" value="HAD_sf"/>
</dbReference>
<sequence>MSRECCGSEEPVMPEPVDTCCADEKPAASEPVDACCADEKPAASEPVDACCANEKPVASQSVDACCAGEKSAAPEPVDACCAAEKPNVEQPIDACCDPSDYSEELAPWWRDRALALPIASGVLWVAGLILDWQNLETAEVVAFALSLAAGAWTFVPGALRRLFTGKGRGRLGVALLMTIAAIGAVLLGHVGEAAALAFLFSIAETLEDRAMHRAQQGLRALLSLIPETARVSRGAEEQTIPASEVRERDILIVGAGERVATDGIVTEGRSWVDTSAITGESIPVEVGPGEPVLAGSVNGTGTLHIEANADGRDNSLTKIVQLVEQAHANKGERARMADRIARPLVPLVLIAAALIAVFGFIVGDPATWIERALVVLVAASPCALAIAVPVTVISAIGSASKFGVVIKSGAAFELLGTINRVAFDKTGTLTRNQPEVVTTHATNGHSEDEVLGLAAALESASSHPLAEAIINAATHRPEATEVQEHPGHGLTGVIDGRRVRVGSPRWINPGTLGEESTQLAEAGMSVIVVEVDEQVVGVIGIRDELRPEAAEAIAALKAQGVSTVMLTGDNTRTAEAIAAQAGIDEVHAEQLPADKAEHIRQSAEQVPTAMIGDGINDAPALASGTVGIAMGVTGSAGAVDSADVVFTGHDLRLIPDALAHAKRGRKIMTGNIALAMAIIIVLFPLALFGVLGLAAVVLVHEAAEVVVILNGIRAARVHRRALPPASNEAMSSKLPVEMGSR</sequence>
<keyword evidence="4 8" id="KW-0479">Metal-binding</keyword>
<dbReference type="InterPro" id="IPR018303">
    <property type="entry name" value="ATPase_P-typ_P_site"/>
</dbReference>
<dbReference type="InterPro" id="IPR059000">
    <property type="entry name" value="ATPase_P-type_domA"/>
</dbReference>
<dbReference type="Proteomes" id="UP000199065">
    <property type="component" value="Unassembled WGS sequence"/>
</dbReference>
<feature type="transmembrane region" description="Helical" evidence="8">
    <location>
        <begin position="340"/>
        <end position="361"/>
    </location>
</feature>
<evidence type="ECO:0000256" key="6">
    <source>
        <dbReference type="ARBA" id="ARBA00022989"/>
    </source>
</evidence>
<dbReference type="InterPro" id="IPR023299">
    <property type="entry name" value="ATPase_P-typ_cyto_dom_N"/>
</dbReference>
<protein>
    <submittedName>
        <fullName evidence="10">Cation-transporting ATPase G</fullName>
    </submittedName>
</protein>
<dbReference type="SUPFAM" id="SSF81665">
    <property type="entry name" value="Calcium ATPase, transmembrane domain M"/>
    <property type="match status" value="1"/>
</dbReference>
<evidence type="ECO:0000256" key="1">
    <source>
        <dbReference type="ARBA" id="ARBA00004651"/>
    </source>
</evidence>
<organism evidence="10 11">
    <name type="scientific">Corynebacterium spheniscorum</name>
    <dbReference type="NCBI Taxonomy" id="185761"/>
    <lineage>
        <taxon>Bacteria</taxon>
        <taxon>Bacillati</taxon>
        <taxon>Actinomycetota</taxon>
        <taxon>Actinomycetes</taxon>
        <taxon>Mycobacteriales</taxon>
        <taxon>Corynebacteriaceae</taxon>
        <taxon>Corynebacterium</taxon>
    </lineage>
</organism>
<feature type="transmembrane region" description="Helical" evidence="8">
    <location>
        <begin position="373"/>
        <end position="397"/>
    </location>
</feature>
<dbReference type="CDD" id="cd02079">
    <property type="entry name" value="P-type_ATPase_HM"/>
    <property type="match status" value="1"/>
</dbReference>
<dbReference type="Gene3D" id="2.70.150.10">
    <property type="entry name" value="Calcium-transporting ATPase, cytoplasmic transduction domain A"/>
    <property type="match status" value="1"/>
</dbReference>
<evidence type="ECO:0000256" key="8">
    <source>
        <dbReference type="RuleBase" id="RU362081"/>
    </source>
</evidence>
<dbReference type="EMBL" id="FOPJ01000002">
    <property type="protein sequence ID" value="SFG24654.1"/>
    <property type="molecule type" value="Genomic_DNA"/>
</dbReference>